<dbReference type="InterPro" id="IPR007138">
    <property type="entry name" value="ABM_dom"/>
</dbReference>
<dbReference type="Gene3D" id="3.30.70.100">
    <property type="match status" value="1"/>
</dbReference>
<reference evidence="2 3" key="1">
    <citation type="submission" date="2022-06" db="EMBL/GenBank/DDBJ databases">
        <title>Genomic Encyclopedia of Archaeal and Bacterial Type Strains, Phase II (KMG-II): from individual species to whole genera.</title>
        <authorList>
            <person name="Goeker M."/>
        </authorList>
    </citation>
    <scope>NUCLEOTIDE SEQUENCE [LARGE SCALE GENOMIC DNA]</scope>
    <source>
        <strain evidence="2 3">DSM 40477</strain>
    </source>
</reference>
<dbReference type="Proteomes" id="UP001205311">
    <property type="component" value="Unassembled WGS sequence"/>
</dbReference>
<accession>A0ABT1I465</accession>
<proteinExistence type="predicted"/>
<dbReference type="EMBL" id="JAMTCP010000080">
    <property type="protein sequence ID" value="MCP2262593.1"/>
    <property type="molecule type" value="Genomic_DNA"/>
</dbReference>
<dbReference type="SUPFAM" id="SSF54909">
    <property type="entry name" value="Dimeric alpha+beta barrel"/>
    <property type="match status" value="1"/>
</dbReference>
<feature type="domain" description="ABM" evidence="1">
    <location>
        <begin position="1"/>
        <end position="90"/>
    </location>
</feature>
<evidence type="ECO:0000313" key="2">
    <source>
        <dbReference type="EMBL" id="MCP2262593.1"/>
    </source>
</evidence>
<organism evidence="2 3">
    <name type="scientific">Streptoalloteichus tenebrarius (strain ATCC 17920 / DSM 40477 / JCM 4838 / CBS 697.72 / NBRC 16177 / NCIMB 11028 / NRRL B-12390 / A12253. 1 / ISP 5477)</name>
    <name type="common">Streptomyces tenebrarius</name>
    <dbReference type="NCBI Taxonomy" id="1933"/>
    <lineage>
        <taxon>Bacteria</taxon>
        <taxon>Bacillati</taxon>
        <taxon>Actinomycetota</taxon>
        <taxon>Actinomycetes</taxon>
        <taxon>Pseudonocardiales</taxon>
        <taxon>Pseudonocardiaceae</taxon>
        <taxon>Streptoalloteichus</taxon>
    </lineage>
</organism>
<dbReference type="PROSITE" id="PS51725">
    <property type="entry name" value="ABM"/>
    <property type="match status" value="1"/>
</dbReference>
<dbReference type="RefSeq" id="WP_253674828.1">
    <property type="nucleotide sequence ID" value="NZ_JAMTCP010000080.1"/>
</dbReference>
<dbReference type="InterPro" id="IPR011008">
    <property type="entry name" value="Dimeric_a/b-barrel"/>
</dbReference>
<dbReference type="Pfam" id="PF03992">
    <property type="entry name" value="ABM"/>
    <property type="match status" value="1"/>
</dbReference>
<keyword evidence="3" id="KW-1185">Reference proteome</keyword>
<evidence type="ECO:0000259" key="1">
    <source>
        <dbReference type="PROSITE" id="PS51725"/>
    </source>
</evidence>
<protein>
    <submittedName>
        <fullName evidence="2">Quinol monooxygenase YgiN</fullName>
    </submittedName>
</protein>
<dbReference type="GO" id="GO:0004497">
    <property type="term" value="F:monooxygenase activity"/>
    <property type="evidence" value="ECO:0007669"/>
    <property type="project" value="UniProtKB-KW"/>
</dbReference>
<name>A0ABT1I465_STRSD</name>
<comment type="caution">
    <text evidence="2">The sequence shown here is derived from an EMBL/GenBank/DDBJ whole genome shotgun (WGS) entry which is preliminary data.</text>
</comment>
<gene>
    <name evidence="2" type="ORF">LX15_006333</name>
</gene>
<keyword evidence="2" id="KW-0560">Oxidoreductase</keyword>
<keyword evidence="2" id="KW-0503">Monooxygenase</keyword>
<evidence type="ECO:0000313" key="3">
    <source>
        <dbReference type="Proteomes" id="UP001205311"/>
    </source>
</evidence>
<sequence length="100" mass="11452">MIVLVNKMTIKGSPEEYERLYARAGAFMETQEGLISYQLVRSQTDPRTYFNVAVWRDASDFERAGRDERFHAMFAEMVDLVEPDQHICQVVHEGAPGRAA</sequence>